<gene>
    <name evidence="9" type="ORF">TVAG_123260</name>
</gene>
<dbReference type="SMR" id="A2FH97"/>
<dbReference type="CDD" id="cd09019">
    <property type="entry name" value="galactose_mutarotase_like"/>
    <property type="match status" value="1"/>
</dbReference>
<protein>
    <recommendedName>
        <fullName evidence="5">Aldose 1-epimerase</fullName>
        <ecNumber evidence="5">5.1.3.3</ecNumber>
    </recommendedName>
</protein>
<evidence type="ECO:0000256" key="7">
    <source>
        <dbReference type="PIRSR" id="PIRSR005096-2"/>
    </source>
</evidence>
<comment type="pathway">
    <text evidence="1 5">Carbohydrate metabolism; hexose metabolism.</text>
</comment>
<name>A2FH97_TRIV3</name>
<dbReference type="GO" id="GO:0006006">
    <property type="term" value="P:glucose metabolic process"/>
    <property type="evidence" value="ECO:0000318"/>
    <property type="project" value="GO_Central"/>
</dbReference>
<evidence type="ECO:0000256" key="5">
    <source>
        <dbReference type="PIRNR" id="PIRNR005096"/>
    </source>
</evidence>
<reference evidence="9" key="1">
    <citation type="submission" date="2006-10" db="EMBL/GenBank/DDBJ databases">
        <authorList>
            <person name="Amadeo P."/>
            <person name="Zhao Q."/>
            <person name="Wortman J."/>
            <person name="Fraser-Liggett C."/>
            <person name="Carlton J."/>
        </authorList>
    </citation>
    <scope>NUCLEOTIDE SEQUENCE</scope>
    <source>
        <strain evidence="9">G3</strain>
    </source>
</reference>
<dbReference type="Pfam" id="PF01263">
    <property type="entry name" value="Aldose_epim"/>
    <property type="match status" value="1"/>
</dbReference>
<proteinExistence type="inferred from homology"/>
<evidence type="ECO:0000256" key="1">
    <source>
        <dbReference type="ARBA" id="ARBA00005028"/>
    </source>
</evidence>
<keyword evidence="3 5" id="KW-0413">Isomerase</keyword>
<evidence type="ECO:0000256" key="6">
    <source>
        <dbReference type="PIRSR" id="PIRSR005096-1"/>
    </source>
</evidence>
<dbReference type="eggNOG" id="KOG1604">
    <property type="taxonomic scope" value="Eukaryota"/>
</dbReference>
<dbReference type="InterPro" id="IPR008183">
    <property type="entry name" value="Aldose_1/G6P_1-epimerase"/>
</dbReference>
<dbReference type="OMA" id="IYHHISR"/>
<dbReference type="GO" id="GO:0004034">
    <property type="term" value="F:aldose 1-epimerase activity"/>
    <property type="evidence" value="ECO:0000318"/>
    <property type="project" value="GO_Central"/>
</dbReference>
<comment type="catalytic activity">
    <reaction evidence="5">
        <text>alpha-D-glucose = beta-D-glucose</text>
        <dbReference type="Rhea" id="RHEA:10264"/>
        <dbReference type="ChEBI" id="CHEBI:15903"/>
        <dbReference type="ChEBI" id="CHEBI:17925"/>
        <dbReference type="EC" id="5.1.3.3"/>
    </reaction>
</comment>
<dbReference type="InParanoid" id="A2FH97"/>
<keyword evidence="4 5" id="KW-0119">Carbohydrate metabolism</keyword>
<dbReference type="VEuPathDB" id="TrichDB:TVAG_123260"/>
<dbReference type="SUPFAM" id="SSF74650">
    <property type="entry name" value="Galactose mutarotase-like"/>
    <property type="match status" value="1"/>
</dbReference>
<dbReference type="InterPro" id="IPR047215">
    <property type="entry name" value="Galactose_mutarotase-like"/>
</dbReference>
<dbReference type="GO" id="GO:0033499">
    <property type="term" value="P:galactose catabolic process via UDP-galactose, Leloir pathway"/>
    <property type="evidence" value="ECO:0000318"/>
    <property type="project" value="GO_Central"/>
</dbReference>
<feature type="binding site" evidence="8">
    <location>
        <begin position="87"/>
        <end position="88"/>
    </location>
    <ligand>
        <name>beta-D-galactose</name>
        <dbReference type="ChEBI" id="CHEBI:27667"/>
    </ligand>
</feature>
<dbReference type="InterPro" id="IPR014718">
    <property type="entry name" value="GH-type_carb-bd"/>
</dbReference>
<dbReference type="InterPro" id="IPR015443">
    <property type="entry name" value="Aldose_1-epimerase"/>
</dbReference>
<accession>A2FH97</accession>
<feature type="active site" description="Proton acceptor" evidence="6">
    <location>
        <position position="320"/>
    </location>
</feature>
<evidence type="ECO:0000256" key="3">
    <source>
        <dbReference type="ARBA" id="ARBA00023235"/>
    </source>
</evidence>
<evidence type="ECO:0000256" key="4">
    <source>
        <dbReference type="ARBA" id="ARBA00023277"/>
    </source>
</evidence>
<evidence type="ECO:0000313" key="9">
    <source>
        <dbReference type="EMBL" id="EAX95735.1"/>
    </source>
</evidence>
<dbReference type="NCBIfam" id="NF008277">
    <property type="entry name" value="PRK11055.1"/>
    <property type="match status" value="1"/>
</dbReference>
<dbReference type="AlphaFoldDB" id="A2FH97"/>
<dbReference type="InterPro" id="IPR011013">
    <property type="entry name" value="Gal_mutarotase_sf_dom"/>
</dbReference>
<feature type="active site" description="Proton donor" evidence="6">
    <location>
        <position position="184"/>
    </location>
</feature>
<organism evidence="9 10">
    <name type="scientific">Trichomonas vaginalis (strain ATCC PRA-98 / G3)</name>
    <dbReference type="NCBI Taxonomy" id="412133"/>
    <lineage>
        <taxon>Eukaryota</taxon>
        <taxon>Metamonada</taxon>
        <taxon>Parabasalia</taxon>
        <taxon>Trichomonadida</taxon>
        <taxon>Trichomonadidae</taxon>
        <taxon>Trichomonas</taxon>
    </lineage>
</organism>
<feature type="binding site" evidence="7">
    <location>
        <position position="255"/>
    </location>
    <ligand>
        <name>beta-D-galactose</name>
        <dbReference type="ChEBI" id="CHEBI:27667"/>
    </ligand>
</feature>
<dbReference type="PIRSF" id="PIRSF005096">
    <property type="entry name" value="GALM"/>
    <property type="match status" value="1"/>
</dbReference>
<reference evidence="9" key="2">
    <citation type="journal article" date="2007" name="Science">
        <title>Draft genome sequence of the sexually transmitted pathogen Trichomonas vaginalis.</title>
        <authorList>
            <person name="Carlton J.M."/>
            <person name="Hirt R.P."/>
            <person name="Silva J.C."/>
            <person name="Delcher A.L."/>
            <person name="Schatz M."/>
            <person name="Zhao Q."/>
            <person name="Wortman J.R."/>
            <person name="Bidwell S.L."/>
            <person name="Alsmark U.C.M."/>
            <person name="Besteiro S."/>
            <person name="Sicheritz-Ponten T."/>
            <person name="Noel C.J."/>
            <person name="Dacks J.B."/>
            <person name="Foster P.G."/>
            <person name="Simillion C."/>
            <person name="Van de Peer Y."/>
            <person name="Miranda-Saavedra D."/>
            <person name="Barton G.J."/>
            <person name="Westrop G.D."/>
            <person name="Mueller S."/>
            <person name="Dessi D."/>
            <person name="Fiori P.L."/>
            <person name="Ren Q."/>
            <person name="Paulsen I."/>
            <person name="Zhang H."/>
            <person name="Bastida-Corcuera F.D."/>
            <person name="Simoes-Barbosa A."/>
            <person name="Brown M.T."/>
            <person name="Hayes R.D."/>
            <person name="Mukherjee M."/>
            <person name="Okumura C.Y."/>
            <person name="Schneider R."/>
            <person name="Smith A.J."/>
            <person name="Vanacova S."/>
            <person name="Villalvazo M."/>
            <person name="Haas B.J."/>
            <person name="Pertea M."/>
            <person name="Feldblyum T.V."/>
            <person name="Utterback T.R."/>
            <person name="Shu C.L."/>
            <person name="Osoegawa K."/>
            <person name="de Jong P.J."/>
            <person name="Hrdy I."/>
            <person name="Horvathova L."/>
            <person name="Zubacova Z."/>
            <person name="Dolezal P."/>
            <person name="Malik S.B."/>
            <person name="Logsdon J.M. Jr."/>
            <person name="Henze K."/>
            <person name="Gupta A."/>
            <person name="Wang C.C."/>
            <person name="Dunne R.L."/>
            <person name="Upcroft J.A."/>
            <person name="Upcroft P."/>
            <person name="White O."/>
            <person name="Salzberg S.L."/>
            <person name="Tang P."/>
            <person name="Chiu C.-H."/>
            <person name="Lee Y.-S."/>
            <person name="Embley T.M."/>
            <person name="Coombs G.H."/>
            <person name="Mottram J.C."/>
            <person name="Tachezy J."/>
            <person name="Fraser-Liggett C.M."/>
            <person name="Johnson P.J."/>
        </authorList>
    </citation>
    <scope>NUCLEOTIDE SEQUENCE [LARGE SCALE GENOMIC DNA]</scope>
    <source>
        <strain evidence="9">G3</strain>
    </source>
</reference>
<dbReference type="RefSeq" id="XP_001308665.1">
    <property type="nucleotide sequence ID" value="XM_001308664.1"/>
</dbReference>
<sequence length="355" mass="39423">MSAKTSSSLNIADYETTHQGKQVKLIVLKNSKGMEVCVSNFGANIVSFVVPDKDGKLRDIVLNQPTIKDIIENSFRFTGATCGRSTNRIAKGHFIIDGNEYTCPINNDINNNHTGVSGFHNNVWDIVEQTANKAVIRYVSVDGADGFPGNLETTLTFTVDEENALRLDFDYKTDKPTVCSITQHSFFNLTQPEDDVFDTDLQVFADFFTPVDDHMTPTGEVLKVAGTVFDFREPMALGKHILDNDDQIIKGTGYDHTFVLRKQWRNQLALAAKAFNKKSGITLEMHTDMPGMQLYTANWMDGFAGKYGTKCDKRHAFCLEAGAIPNSINTNWFPSTTVYPGQPGHNVIVFKAGLL</sequence>
<dbReference type="OrthoDB" id="274691at2759"/>
<dbReference type="PANTHER" id="PTHR10091">
    <property type="entry name" value="ALDOSE-1-EPIMERASE"/>
    <property type="match status" value="1"/>
</dbReference>
<dbReference type="Proteomes" id="UP000001542">
    <property type="component" value="Unassembled WGS sequence"/>
</dbReference>
<evidence type="ECO:0000256" key="2">
    <source>
        <dbReference type="ARBA" id="ARBA00006206"/>
    </source>
</evidence>
<dbReference type="EMBL" id="DS113791">
    <property type="protein sequence ID" value="EAX95735.1"/>
    <property type="molecule type" value="Genomic_DNA"/>
</dbReference>
<comment type="similarity">
    <text evidence="2 5">Belongs to the aldose epimerase family.</text>
</comment>
<dbReference type="STRING" id="5722.A2FH97"/>
<evidence type="ECO:0000256" key="8">
    <source>
        <dbReference type="PIRSR" id="PIRSR005096-3"/>
    </source>
</evidence>
<dbReference type="Gene3D" id="2.70.98.10">
    <property type="match status" value="1"/>
</dbReference>
<dbReference type="UniPathway" id="UPA00242"/>
<dbReference type="PANTHER" id="PTHR10091:SF0">
    <property type="entry name" value="GALACTOSE MUTAROTASE"/>
    <property type="match status" value="1"/>
</dbReference>
<dbReference type="VEuPathDB" id="TrichDB:TVAGG3_0181350"/>
<dbReference type="GO" id="GO:0030246">
    <property type="term" value="F:carbohydrate binding"/>
    <property type="evidence" value="ECO:0007669"/>
    <property type="project" value="InterPro"/>
</dbReference>
<dbReference type="KEGG" id="tva:4753497"/>
<keyword evidence="10" id="KW-1185">Reference proteome</keyword>
<evidence type="ECO:0000313" key="10">
    <source>
        <dbReference type="Proteomes" id="UP000001542"/>
    </source>
</evidence>
<dbReference type="EC" id="5.1.3.3" evidence="5"/>